<dbReference type="AlphaFoldDB" id="A0A9X9XH82"/>
<comment type="caution">
    <text evidence="1">The sequence shown here is derived from an EMBL/GenBank/DDBJ whole genome shotgun (WGS) entry which is preliminary data.</text>
</comment>
<dbReference type="Proteomes" id="UP001138709">
    <property type="component" value="Unassembled WGS sequence"/>
</dbReference>
<reference evidence="1" key="1">
    <citation type="submission" date="2020-01" db="EMBL/GenBank/DDBJ databases">
        <authorList>
            <person name="Rat A."/>
        </authorList>
    </citation>
    <scope>NUCLEOTIDE SEQUENCE</scope>
    <source>
        <strain evidence="1">LMG 31228</strain>
    </source>
</reference>
<reference evidence="1" key="2">
    <citation type="journal article" date="2021" name="Syst. Appl. Microbiol.">
        <title>Roseomonas hellenica sp. nov., isolated from roots of wild-growing Alkanna tinctoria.</title>
        <authorList>
            <person name="Rat A."/>
            <person name="Naranjo H.D."/>
            <person name="Lebbe L."/>
            <person name="Cnockaert M."/>
            <person name="Krigas N."/>
            <person name="Grigoriadou K."/>
            <person name="Maloupa E."/>
            <person name="Willems A."/>
        </authorList>
    </citation>
    <scope>NUCLEOTIDE SEQUENCE</scope>
    <source>
        <strain evidence="1">LMG 31228</strain>
    </source>
</reference>
<dbReference type="RefSeq" id="WP_211848607.1">
    <property type="nucleotide sequence ID" value="NZ_JAAEDL010000026.1"/>
</dbReference>
<name>A0A9X9XH82_9PROT</name>
<dbReference type="EMBL" id="JAAEDL010000026">
    <property type="protein sequence ID" value="MBR0683068.1"/>
    <property type="molecule type" value="Genomic_DNA"/>
</dbReference>
<accession>A0A9X9XH82</accession>
<evidence type="ECO:0000313" key="2">
    <source>
        <dbReference type="Proteomes" id="UP001138709"/>
    </source>
</evidence>
<sequence length="378" mass="41284">MAWIIHNYHISRSAGPIAARMAMRSPVPDLRAFFMEDSLEEYWHCDAFYFAGAGELALRPDMVKAYVPLAASTAFEDQALRTADEDWLGHLLIAYFQEASILFRDDSETFYDAVEEAYGIGGFFAGWRRHMTLDLDHGHADGLRSMFDSDAHIALPDLVRSFRSVQLAHFFLIRALDQIAVHADVVDALGARQPAAFIGSGGQTAPRVGETRCAGNQDEVCGRHLVAALGDASFLALANSRSHDDIVMAGRLAAAVSQMRDEYAPLVGTAKTIRDVGNPWIVAVRNFVVERSPKVSVVVELAGDLLAAAKGFDPNLKTSDLHRQLEHLATQLPHDRATIERAQLRELLTLARIGGVLQPLVLGGAPAAFTLPTHHAQA</sequence>
<dbReference type="Gene3D" id="1.20.910.10">
    <property type="entry name" value="Heme oxygenase-like"/>
    <property type="match status" value="1"/>
</dbReference>
<protein>
    <submittedName>
        <fullName evidence="1">Uncharacterized protein</fullName>
    </submittedName>
</protein>
<dbReference type="SUPFAM" id="SSF48613">
    <property type="entry name" value="Heme oxygenase-like"/>
    <property type="match status" value="1"/>
</dbReference>
<gene>
    <name evidence="1" type="ORF">GXW74_21440</name>
</gene>
<organism evidence="1 2">
    <name type="scientific">Neoroseomonas eburnea</name>
    <dbReference type="NCBI Taxonomy" id="1346889"/>
    <lineage>
        <taxon>Bacteria</taxon>
        <taxon>Pseudomonadati</taxon>
        <taxon>Pseudomonadota</taxon>
        <taxon>Alphaproteobacteria</taxon>
        <taxon>Acetobacterales</taxon>
        <taxon>Acetobacteraceae</taxon>
        <taxon>Neoroseomonas</taxon>
    </lineage>
</organism>
<dbReference type="InterPro" id="IPR016084">
    <property type="entry name" value="Haem_Oase-like_multi-hlx"/>
</dbReference>
<evidence type="ECO:0000313" key="1">
    <source>
        <dbReference type="EMBL" id="MBR0683068.1"/>
    </source>
</evidence>
<keyword evidence="2" id="KW-1185">Reference proteome</keyword>
<proteinExistence type="predicted"/>